<dbReference type="Pfam" id="PF10604">
    <property type="entry name" value="Polyketide_cyc2"/>
    <property type="match status" value="1"/>
</dbReference>
<evidence type="ECO:0000313" key="1">
    <source>
        <dbReference type="EMBL" id="ROH93430.1"/>
    </source>
</evidence>
<dbReference type="SUPFAM" id="SSF55961">
    <property type="entry name" value="Bet v1-like"/>
    <property type="match status" value="1"/>
</dbReference>
<gene>
    <name evidence="1" type="ORF">ED208_02615</name>
</gene>
<dbReference type="Gene3D" id="3.30.530.20">
    <property type="match status" value="1"/>
</dbReference>
<evidence type="ECO:0000313" key="2">
    <source>
        <dbReference type="Proteomes" id="UP000282106"/>
    </source>
</evidence>
<comment type="caution">
    <text evidence="1">The sequence shown here is derived from an EMBL/GenBank/DDBJ whole genome shotgun (WGS) entry which is preliminary data.</text>
</comment>
<keyword evidence="2" id="KW-1185">Reference proteome</keyword>
<dbReference type="InterPro" id="IPR019587">
    <property type="entry name" value="Polyketide_cyclase/dehydratase"/>
</dbReference>
<dbReference type="InterPro" id="IPR023393">
    <property type="entry name" value="START-like_dom_sf"/>
</dbReference>
<reference evidence="1 2" key="1">
    <citation type="submission" date="2018-10" db="EMBL/GenBank/DDBJ databases">
        <authorList>
            <person name="Chen W.-M."/>
        </authorList>
    </citation>
    <scope>NUCLEOTIDE SEQUENCE [LARGE SCALE GENOMIC DNA]</scope>
    <source>
        <strain evidence="1 2">THS-13</strain>
    </source>
</reference>
<dbReference type="RefSeq" id="WP_123210285.1">
    <property type="nucleotide sequence ID" value="NZ_RJVO01000001.1"/>
</dbReference>
<sequence length="156" mass="16929">MGQKKSQRSLRFSRQFSAPRGKVFALFASHERFGAALGGPAGVKLGALRRIKTSEDAGNPDGIGSVRRIGFGPSAFEETIVGFEPGKRIEYRISRGSPLKNHLGQIEFRDVPGGTQVDYTIRFEPRIPGTGTAFALLLHSLISSGLNRIENEFGAL</sequence>
<dbReference type="InParanoid" id="A0A3N0VL44"/>
<accession>A0A3N0VL44</accession>
<name>A0A3N0VL44_9GAMM</name>
<dbReference type="Proteomes" id="UP000282106">
    <property type="component" value="Unassembled WGS sequence"/>
</dbReference>
<organism evidence="1 2">
    <name type="scientific">Stagnimonas aquatica</name>
    <dbReference type="NCBI Taxonomy" id="2689987"/>
    <lineage>
        <taxon>Bacteria</taxon>
        <taxon>Pseudomonadati</taxon>
        <taxon>Pseudomonadota</taxon>
        <taxon>Gammaproteobacteria</taxon>
        <taxon>Nevskiales</taxon>
        <taxon>Nevskiaceae</taxon>
        <taxon>Stagnimonas</taxon>
    </lineage>
</organism>
<dbReference type="AlphaFoldDB" id="A0A3N0VL44"/>
<protein>
    <submittedName>
        <fullName evidence="1">SRPBCC family protein</fullName>
    </submittedName>
</protein>
<dbReference type="EMBL" id="RJVO01000001">
    <property type="protein sequence ID" value="ROH93430.1"/>
    <property type="molecule type" value="Genomic_DNA"/>
</dbReference>
<proteinExistence type="predicted"/>
<dbReference type="CDD" id="cd07821">
    <property type="entry name" value="PYR_PYL_RCAR_like"/>
    <property type="match status" value="1"/>
</dbReference>